<dbReference type="PANTHER" id="PTHR24305:SF29">
    <property type="entry name" value="BENZOATE-PARA-HYDROXYLASE"/>
    <property type="match status" value="1"/>
</dbReference>
<dbReference type="PROSITE" id="PS00086">
    <property type="entry name" value="CYTOCHROME_P450"/>
    <property type="match status" value="1"/>
</dbReference>
<dbReference type="PRINTS" id="PR00463">
    <property type="entry name" value="EP450I"/>
</dbReference>
<organism evidence="11 12">
    <name type="scientific">Thanatephorus cucumeris (strain AG1-IB / isolate 7/3/14)</name>
    <name type="common">Lettuce bottom rot fungus</name>
    <name type="synonym">Rhizoctonia solani</name>
    <dbReference type="NCBI Taxonomy" id="1108050"/>
    <lineage>
        <taxon>Eukaryota</taxon>
        <taxon>Fungi</taxon>
        <taxon>Dikarya</taxon>
        <taxon>Basidiomycota</taxon>
        <taxon>Agaricomycotina</taxon>
        <taxon>Agaricomycetes</taxon>
        <taxon>Cantharellales</taxon>
        <taxon>Ceratobasidiaceae</taxon>
        <taxon>Rhizoctonia</taxon>
        <taxon>Rhizoctonia solani AG-1</taxon>
    </lineage>
</organism>
<keyword evidence="6 10" id="KW-0560">Oxidoreductase</keyword>
<evidence type="ECO:0000256" key="10">
    <source>
        <dbReference type="RuleBase" id="RU000461"/>
    </source>
</evidence>
<keyword evidence="4 9" id="KW-0349">Heme</keyword>
<dbReference type="PANTHER" id="PTHR24305">
    <property type="entry name" value="CYTOCHROME P450"/>
    <property type="match status" value="1"/>
</dbReference>
<sequence length="459" mass="51033">MVVYAHGNSTLKTEFYDAFSPIRRGLSMFSTRDRDEHARKRKIVSHVFSQQNVLAFESHIRRHVIEFCAQWDERCMLAAKGQVGANWDARDGRAWFDCLPQYNYLAFDIIGHLAFGSPFGMITAQRDSAPMLEYVEGRSAGSAERIIKHVPAIKILNDRGDYAASLGVMPSWWHLWIKWVPWYARGDAAVRCLAGLAVAAVTKRLEEGLPDKGADEDWGFASKKKKTDLLERLSQAKDENGAPMGKEELAGEALSQLVAGSDSTSNSACAITYYLAANPEKQRKLQAELDEYLLAIAMSSPAIPFEKVKALPYLNACINEGLRLHATSSTGLPRVVPPGTVLEVCGEIFGPGSVLSVPSFTVHRDRAVWGEDVEVFRPERWFEVGTNVQVGVAAGSRAKAFNPFSYGPRACIGRSLAAMELQIIISSAFARYEFELLQTDEPFSAPHFLKREKDFYEGR</sequence>
<keyword evidence="8 10" id="KW-0503">Monooxygenase</keyword>
<reference evidence="11 12" key="1">
    <citation type="journal article" date="2013" name="J. Biotechnol.">
        <title>Establishment and interpretation of the genome sequence of the phytopathogenic fungus Rhizoctonia solani AG1-IB isolate 7/3/14.</title>
        <authorList>
            <person name="Wibberg D.W."/>
            <person name="Jelonek L.J."/>
            <person name="Rupp O.R."/>
            <person name="Hennig M.H."/>
            <person name="Eikmeyer F.E."/>
            <person name="Goesmann A.G."/>
            <person name="Hartmann A.H."/>
            <person name="Borriss R.B."/>
            <person name="Grosch R.G."/>
            <person name="Puehler A.P."/>
            <person name="Schlueter A.S."/>
        </authorList>
    </citation>
    <scope>NUCLEOTIDE SEQUENCE [LARGE SCALE GENOMIC DNA]</scope>
    <source>
        <strain evidence="12">AG1-IB / isolate 7/3/14</strain>
    </source>
</reference>
<dbReference type="InterPro" id="IPR050121">
    <property type="entry name" value="Cytochrome_P450_monoxygenase"/>
</dbReference>
<accession>M5C3R7</accession>
<protein>
    <recommendedName>
        <fullName evidence="13">Benzoate 4-monooxygenase</fullName>
    </recommendedName>
</protein>
<comment type="caution">
    <text evidence="11">The sequence shown here is derived from an EMBL/GenBank/DDBJ whole genome shotgun (WGS) entry which is preliminary data.</text>
</comment>
<dbReference type="InterPro" id="IPR017972">
    <property type="entry name" value="Cyt_P450_CS"/>
</dbReference>
<evidence type="ECO:0000313" key="12">
    <source>
        <dbReference type="Proteomes" id="UP000012065"/>
    </source>
</evidence>
<dbReference type="AlphaFoldDB" id="M5C3R7"/>
<keyword evidence="5 9" id="KW-0479">Metal-binding</keyword>
<comment type="pathway">
    <text evidence="2">Secondary metabolite biosynthesis.</text>
</comment>
<dbReference type="Proteomes" id="UP000012065">
    <property type="component" value="Unassembled WGS sequence"/>
</dbReference>
<dbReference type="GO" id="GO:0020037">
    <property type="term" value="F:heme binding"/>
    <property type="evidence" value="ECO:0007669"/>
    <property type="project" value="InterPro"/>
</dbReference>
<feature type="binding site" description="axial binding residue" evidence="9">
    <location>
        <position position="411"/>
    </location>
    <ligand>
        <name>heme</name>
        <dbReference type="ChEBI" id="CHEBI:30413"/>
    </ligand>
    <ligandPart>
        <name>Fe</name>
        <dbReference type="ChEBI" id="CHEBI:18248"/>
    </ligandPart>
</feature>
<evidence type="ECO:0000256" key="3">
    <source>
        <dbReference type="ARBA" id="ARBA00010617"/>
    </source>
</evidence>
<dbReference type="GO" id="GO:0005506">
    <property type="term" value="F:iron ion binding"/>
    <property type="evidence" value="ECO:0007669"/>
    <property type="project" value="InterPro"/>
</dbReference>
<dbReference type="Gene3D" id="1.10.630.10">
    <property type="entry name" value="Cytochrome P450"/>
    <property type="match status" value="1"/>
</dbReference>
<evidence type="ECO:0000256" key="2">
    <source>
        <dbReference type="ARBA" id="ARBA00005179"/>
    </source>
</evidence>
<dbReference type="InterPro" id="IPR002401">
    <property type="entry name" value="Cyt_P450_E_grp-I"/>
</dbReference>
<evidence type="ECO:0000256" key="9">
    <source>
        <dbReference type="PIRSR" id="PIRSR602401-1"/>
    </source>
</evidence>
<evidence type="ECO:0008006" key="13">
    <source>
        <dbReference type="Google" id="ProtNLM"/>
    </source>
</evidence>
<evidence type="ECO:0000256" key="7">
    <source>
        <dbReference type="ARBA" id="ARBA00023004"/>
    </source>
</evidence>
<dbReference type="InterPro" id="IPR036396">
    <property type="entry name" value="Cyt_P450_sf"/>
</dbReference>
<dbReference type="GO" id="GO:0004497">
    <property type="term" value="F:monooxygenase activity"/>
    <property type="evidence" value="ECO:0007669"/>
    <property type="project" value="UniProtKB-KW"/>
</dbReference>
<dbReference type="HOGENOM" id="CLU_001570_14_0_1"/>
<evidence type="ECO:0000256" key="5">
    <source>
        <dbReference type="ARBA" id="ARBA00022723"/>
    </source>
</evidence>
<dbReference type="Pfam" id="PF00067">
    <property type="entry name" value="p450"/>
    <property type="match status" value="1"/>
</dbReference>
<evidence type="ECO:0000256" key="1">
    <source>
        <dbReference type="ARBA" id="ARBA00001971"/>
    </source>
</evidence>
<evidence type="ECO:0000313" key="11">
    <source>
        <dbReference type="EMBL" id="CCO34061.1"/>
    </source>
</evidence>
<dbReference type="GO" id="GO:0016705">
    <property type="term" value="F:oxidoreductase activity, acting on paired donors, with incorporation or reduction of molecular oxygen"/>
    <property type="evidence" value="ECO:0007669"/>
    <property type="project" value="InterPro"/>
</dbReference>
<comment type="cofactor">
    <cofactor evidence="1 9">
        <name>heme</name>
        <dbReference type="ChEBI" id="CHEBI:30413"/>
    </cofactor>
</comment>
<evidence type="ECO:0000256" key="4">
    <source>
        <dbReference type="ARBA" id="ARBA00022617"/>
    </source>
</evidence>
<dbReference type="SUPFAM" id="SSF48264">
    <property type="entry name" value="Cytochrome P450"/>
    <property type="match status" value="1"/>
</dbReference>
<gene>
    <name evidence="11" type="ORF">BN14_08153</name>
</gene>
<dbReference type="InterPro" id="IPR001128">
    <property type="entry name" value="Cyt_P450"/>
</dbReference>
<name>M5C3R7_THACB</name>
<evidence type="ECO:0000256" key="6">
    <source>
        <dbReference type="ARBA" id="ARBA00023002"/>
    </source>
</evidence>
<keyword evidence="7 9" id="KW-0408">Iron</keyword>
<evidence type="ECO:0000256" key="8">
    <source>
        <dbReference type="ARBA" id="ARBA00023033"/>
    </source>
</evidence>
<dbReference type="PRINTS" id="PR00385">
    <property type="entry name" value="P450"/>
</dbReference>
<comment type="similarity">
    <text evidence="3 10">Belongs to the cytochrome P450 family.</text>
</comment>
<proteinExistence type="inferred from homology"/>
<dbReference type="EMBL" id="CAOJ01012553">
    <property type="protein sequence ID" value="CCO34061.1"/>
    <property type="molecule type" value="Genomic_DNA"/>
</dbReference>